<dbReference type="EMBL" id="MU273828">
    <property type="protein sequence ID" value="KAI0027865.1"/>
    <property type="molecule type" value="Genomic_DNA"/>
</dbReference>
<proteinExistence type="predicted"/>
<protein>
    <submittedName>
        <fullName evidence="1">Uncharacterized protein</fullName>
    </submittedName>
</protein>
<reference evidence="1" key="1">
    <citation type="submission" date="2021-02" db="EMBL/GenBank/DDBJ databases">
        <authorList>
            <consortium name="DOE Joint Genome Institute"/>
            <person name="Ahrendt S."/>
            <person name="Looney B.P."/>
            <person name="Miyauchi S."/>
            <person name="Morin E."/>
            <person name="Drula E."/>
            <person name="Courty P.E."/>
            <person name="Chicoki N."/>
            <person name="Fauchery L."/>
            <person name="Kohler A."/>
            <person name="Kuo A."/>
            <person name="Labutti K."/>
            <person name="Pangilinan J."/>
            <person name="Lipzen A."/>
            <person name="Riley R."/>
            <person name="Andreopoulos W."/>
            <person name="He G."/>
            <person name="Johnson J."/>
            <person name="Barry K.W."/>
            <person name="Grigoriev I.V."/>
            <person name="Nagy L."/>
            <person name="Hibbett D."/>
            <person name="Henrissat B."/>
            <person name="Matheny P.B."/>
            <person name="Labbe J."/>
            <person name="Martin F."/>
        </authorList>
    </citation>
    <scope>NUCLEOTIDE SEQUENCE</scope>
    <source>
        <strain evidence="1">EC-137</strain>
    </source>
</reference>
<dbReference type="Proteomes" id="UP000814128">
    <property type="component" value="Unassembled WGS sequence"/>
</dbReference>
<accession>A0ACB8Q8M1</accession>
<reference evidence="1" key="2">
    <citation type="journal article" date="2022" name="New Phytol.">
        <title>Evolutionary transition to the ectomycorrhizal habit in the genomes of a hyperdiverse lineage of mushroom-forming fungi.</title>
        <authorList>
            <person name="Looney B."/>
            <person name="Miyauchi S."/>
            <person name="Morin E."/>
            <person name="Drula E."/>
            <person name="Courty P.E."/>
            <person name="Kohler A."/>
            <person name="Kuo A."/>
            <person name="LaButti K."/>
            <person name="Pangilinan J."/>
            <person name="Lipzen A."/>
            <person name="Riley R."/>
            <person name="Andreopoulos W."/>
            <person name="He G."/>
            <person name="Johnson J."/>
            <person name="Nolan M."/>
            <person name="Tritt A."/>
            <person name="Barry K.W."/>
            <person name="Grigoriev I.V."/>
            <person name="Nagy L.G."/>
            <person name="Hibbett D."/>
            <person name="Henrissat B."/>
            <person name="Matheny P.B."/>
            <person name="Labbe J."/>
            <person name="Martin F.M."/>
        </authorList>
    </citation>
    <scope>NUCLEOTIDE SEQUENCE</scope>
    <source>
        <strain evidence="1">EC-137</strain>
    </source>
</reference>
<gene>
    <name evidence="1" type="ORF">K488DRAFT_74221</name>
</gene>
<evidence type="ECO:0000313" key="2">
    <source>
        <dbReference type="Proteomes" id="UP000814128"/>
    </source>
</evidence>
<organism evidence="1 2">
    <name type="scientific">Vararia minispora EC-137</name>
    <dbReference type="NCBI Taxonomy" id="1314806"/>
    <lineage>
        <taxon>Eukaryota</taxon>
        <taxon>Fungi</taxon>
        <taxon>Dikarya</taxon>
        <taxon>Basidiomycota</taxon>
        <taxon>Agaricomycotina</taxon>
        <taxon>Agaricomycetes</taxon>
        <taxon>Russulales</taxon>
        <taxon>Lachnocladiaceae</taxon>
        <taxon>Vararia</taxon>
    </lineage>
</organism>
<keyword evidence="2" id="KW-1185">Reference proteome</keyword>
<comment type="caution">
    <text evidence="1">The sequence shown here is derived from an EMBL/GenBank/DDBJ whole genome shotgun (WGS) entry which is preliminary data.</text>
</comment>
<sequence length="149" mass="16084">MKISLKYFSMISLLALRALALPHLYYARRHYPAYERRSVEHPSATPGKSSSENASGDSIGGLSDLPAAAEAIVSQGGSQGGQGLAIVNNWLAFGHVLSSGPVWTKPAGDAVWTTLTIVIVTFLFSFSWCMGRKWDKLLGGGSDENKKER</sequence>
<name>A0ACB8Q8M1_9AGAM</name>
<evidence type="ECO:0000313" key="1">
    <source>
        <dbReference type="EMBL" id="KAI0027865.1"/>
    </source>
</evidence>